<dbReference type="AlphaFoldDB" id="A0A059B5Y0"/>
<organism evidence="1">
    <name type="scientific">Eucalyptus grandis</name>
    <name type="common">Flooded gum</name>
    <dbReference type="NCBI Taxonomy" id="71139"/>
    <lineage>
        <taxon>Eukaryota</taxon>
        <taxon>Viridiplantae</taxon>
        <taxon>Streptophyta</taxon>
        <taxon>Embryophyta</taxon>
        <taxon>Tracheophyta</taxon>
        <taxon>Spermatophyta</taxon>
        <taxon>Magnoliopsida</taxon>
        <taxon>eudicotyledons</taxon>
        <taxon>Gunneridae</taxon>
        <taxon>Pentapetalae</taxon>
        <taxon>rosids</taxon>
        <taxon>malvids</taxon>
        <taxon>Myrtales</taxon>
        <taxon>Myrtaceae</taxon>
        <taxon>Myrtoideae</taxon>
        <taxon>Eucalypteae</taxon>
        <taxon>Eucalyptus</taxon>
    </lineage>
</organism>
<gene>
    <name evidence="1" type="ORF">EUGRSUZ_H03842</name>
</gene>
<evidence type="ECO:0000313" key="1">
    <source>
        <dbReference type="EMBL" id="KCW61065.1"/>
    </source>
</evidence>
<dbReference type="EMBL" id="KK198760">
    <property type="protein sequence ID" value="KCW61065.1"/>
    <property type="molecule type" value="Genomic_DNA"/>
</dbReference>
<name>A0A059B5Y0_EUCGR</name>
<dbReference type="InParanoid" id="A0A059B5Y0"/>
<protein>
    <submittedName>
        <fullName evidence="1">Uncharacterized protein</fullName>
    </submittedName>
</protein>
<sequence>MNISREENQIQGFGFILVYIDNVQDFNRTSFNHRILKILIPQRLQKLLPYRCSADNRLFNIFDYYHSKNYFYFKYTGFIFIL</sequence>
<dbReference type="Gramene" id="KCW61065">
    <property type="protein sequence ID" value="KCW61065"/>
    <property type="gene ID" value="EUGRSUZ_H03842"/>
</dbReference>
<proteinExistence type="predicted"/>
<accession>A0A059B5Y0</accession>
<reference evidence="1" key="1">
    <citation type="submission" date="2013-07" db="EMBL/GenBank/DDBJ databases">
        <title>The genome of Eucalyptus grandis.</title>
        <authorList>
            <person name="Schmutz J."/>
            <person name="Hayes R."/>
            <person name="Myburg A."/>
            <person name="Tuskan G."/>
            <person name="Grattapaglia D."/>
            <person name="Rokhsar D.S."/>
        </authorList>
    </citation>
    <scope>NUCLEOTIDE SEQUENCE</scope>
    <source>
        <tissue evidence="1">Leaf extractions</tissue>
    </source>
</reference>